<sequence length="163" mass="17870">MNIVTSGWLRRHALAYRFAAGMLLASALLTSACANDKEPRMLTPGVTGYNHTKDEITFSVNNQAGGYLMPHSGGGKSSCCVSIPRTWSPGTKVKVLWQKGMESTERVVDVDVPAYDTNKVGALNVHFLRTGEIRVFATMLDLRHPDYPLKGPEAQLRPDVPAR</sequence>
<keyword evidence="3" id="KW-1185">Reference proteome</keyword>
<evidence type="ECO:0000313" key="2">
    <source>
        <dbReference type="EMBL" id="MFC3146436.1"/>
    </source>
</evidence>
<comment type="caution">
    <text evidence="2">The sequence shown here is derived from an EMBL/GenBank/DDBJ whole genome shotgun (WGS) entry which is preliminary data.</text>
</comment>
<evidence type="ECO:0000256" key="1">
    <source>
        <dbReference type="SAM" id="SignalP"/>
    </source>
</evidence>
<feature type="chain" id="PRO_5046673254" evidence="1">
    <location>
        <begin position="35"/>
        <end position="163"/>
    </location>
</feature>
<protein>
    <submittedName>
        <fullName evidence="2">DUF3304 domain-containing protein</fullName>
    </submittedName>
</protein>
<reference evidence="3" key="1">
    <citation type="journal article" date="2019" name="Int. J. Syst. Evol. Microbiol.">
        <title>The Global Catalogue of Microorganisms (GCM) 10K type strain sequencing project: providing services to taxonomists for standard genome sequencing and annotation.</title>
        <authorList>
            <consortium name="The Broad Institute Genomics Platform"/>
            <consortium name="The Broad Institute Genome Sequencing Center for Infectious Disease"/>
            <person name="Wu L."/>
            <person name="Ma J."/>
        </authorList>
    </citation>
    <scope>NUCLEOTIDE SEQUENCE [LARGE SCALE GENOMIC DNA]</scope>
    <source>
        <strain evidence="3">KCTC 52168</strain>
    </source>
</reference>
<dbReference type="Pfam" id="PF11745">
    <property type="entry name" value="DUF3304"/>
    <property type="match status" value="1"/>
</dbReference>
<dbReference type="InterPro" id="IPR021733">
    <property type="entry name" value="DUF3304"/>
</dbReference>
<feature type="signal peptide" evidence="1">
    <location>
        <begin position="1"/>
        <end position="34"/>
    </location>
</feature>
<evidence type="ECO:0000313" key="3">
    <source>
        <dbReference type="Proteomes" id="UP001595556"/>
    </source>
</evidence>
<organism evidence="2 3">
    <name type="scientific">Piscinibacterium candidicorallinum</name>
    <dbReference type="NCBI Taxonomy" id="1793872"/>
    <lineage>
        <taxon>Bacteria</taxon>
        <taxon>Pseudomonadati</taxon>
        <taxon>Pseudomonadota</taxon>
        <taxon>Betaproteobacteria</taxon>
        <taxon>Burkholderiales</taxon>
        <taxon>Piscinibacterium</taxon>
    </lineage>
</organism>
<proteinExistence type="predicted"/>
<keyword evidence="1" id="KW-0732">Signal</keyword>
<accession>A0ABV7H1H2</accession>
<dbReference type="Proteomes" id="UP001595556">
    <property type="component" value="Unassembled WGS sequence"/>
</dbReference>
<dbReference type="RefSeq" id="WP_377300705.1">
    <property type="nucleotide sequence ID" value="NZ_CP180191.1"/>
</dbReference>
<gene>
    <name evidence="2" type="ORF">ACFOEN_02130</name>
</gene>
<dbReference type="EMBL" id="JBHRTI010000003">
    <property type="protein sequence ID" value="MFC3146436.1"/>
    <property type="molecule type" value="Genomic_DNA"/>
</dbReference>
<name>A0ABV7H1H2_9BURK</name>